<sequence length="538" mass="60023">MNSDVLPHSHTDVLVIGSGIAGLSIALKLAKHFSVTLVAKSSMNEGSSAYAQGGIAAVLDPFDSVQSHIEDTMNAGAGLCDAQTVEMVAKNGAAAIYELIEMGVPFSKQETSDAYHLTQEGGHSHRRVIHAADHTGKTVTETLLEVVKNTPNITVLPDHMTVDLILNKDRRRCIGAYILDQTSGDVKTHLAQFTVLATGGASKTYLYTSNPDTSTGDGIAMAWRAGCSVTNMEFNQFHPTCLYHPQDRSFLISEAVRGEGGILKLPNGEPFMQHYDERKDLAPRDIVARAIDQEMKKHGIDCVYLDISHQSEDFIRHHFPTIQKRCLNVGIDITRQPIPVVPAAHYTCGGITTDLKGRTDLKNLYAIGETAYTGLHGANRLASNSLVEGLVFAETAYQDIKAKIKPTFDPDRNVKDWDDTRVTPAKEKVLVSHDWDEVRRLMWDYVGIVRTDKRLKRALKRIKILKQEIYEYYYDHKLNADLLELRNLAQVAELMIKSALKRKESRGLNFNLDYPFMKKRSKPTTLMPKPHDKNKKKS</sequence>
<accession>A0A410H203</accession>
<evidence type="ECO:0000256" key="10">
    <source>
        <dbReference type="ARBA" id="ARBA00048305"/>
    </source>
</evidence>
<name>A0A410H203_9GAMM</name>
<evidence type="ECO:0000256" key="5">
    <source>
        <dbReference type="ARBA" id="ARBA00021901"/>
    </source>
</evidence>
<evidence type="ECO:0000256" key="13">
    <source>
        <dbReference type="RuleBase" id="RU362049"/>
    </source>
</evidence>
<dbReference type="GO" id="GO:0008734">
    <property type="term" value="F:L-aspartate oxidase activity"/>
    <property type="evidence" value="ECO:0007669"/>
    <property type="project" value="UniProtKB-UniRule"/>
</dbReference>
<dbReference type="InterPro" id="IPR015939">
    <property type="entry name" value="Fum_Rdtase/Succ_DH_flav-like_C"/>
</dbReference>
<comment type="similarity">
    <text evidence="3 13">Belongs to the FAD-dependent oxidoreductase 2 family. NadB subfamily.</text>
</comment>
<evidence type="ECO:0000256" key="1">
    <source>
        <dbReference type="ARBA" id="ARBA00001974"/>
    </source>
</evidence>
<dbReference type="SUPFAM" id="SSF56425">
    <property type="entry name" value="Succinate dehydrogenase/fumarate reductase flavoprotein, catalytic domain"/>
    <property type="match status" value="1"/>
</dbReference>
<evidence type="ECO:0000256" key="11">
    <source>
        <dbReference type="NCBIfam" id="TIGR00551"/>
    </source>
</evidence>
<dbReference type="PANTHER" id="PTHR42716:SF2">
    <property type="entry name" value="L-ASPARTATE OXIDASE, CHLOROPLASTIC"/>
    <property type="match status" value="1"/>
</dbReference>
<dbReference type="UniPathway" id="UPA00253">
    <property type="reaction ID" value="UER00326"/>
</dbReference>
<dbReference type="KEGG" id="htr:EPV75_04115"/>
<proteinExistence type="inferred from homology"/>
<keyword evidence="6 13" id="KW-0285">Flavoprotein</keyword>
<dbReference type="GO" id="GO:0005737">
    <property type="term" value="C:cytoplasm"/>
    <property type="evidence" value="ECO:0007669"/>
    <property type="project" value="UniProtKB-SubCell"/>
</dbReference>
<dbReference type="EC" id="1.4.3.16" evidence="4 11"/>
<evidence type="ECO:0000256" key="4">
    <source>
        <dbReference type="ARBA" id="ARBA00012173"/>
    </source>
</evidence>
<evidence type="ECO:0000259" key="15">
    <source>
        <dbReference type="Pfam" id="PF02910"/>
    </source>
</evidence>
<evidence type="ECO:0000256" key="7">
    <source>
        <dbReference type="ARBA" id="ARBA00022642"/>
    </source>
</evidence>
<feature type="domain" description="Fumarate reductase/succinate dehydrogenase flavoprotein-like C-terminal" evidence="15">
    <location>
        <begin position="437"/>
        <end position="515"/>
    </location>
</feature>
<dbReference type="FunFam" id="1.20.58.100:FF:000002">
    <property type="entry name" value="L-aspartate oxidase"/>
    <property type="match status" value="1"/>
</dbReference>
<dbReference type="GO" id="GO:0034628">
    <property type="term" value="P:'de novo' NAD+ biosynthetic process from L-aspartate"/>
    <property type="evidence" value="ECO:0007669"/>
    <property type="project" value="TreeGrafter"/>
</dbReference>
<dbReference type="AlphaFoldDB" id="A0A410H203"/>
<dbReference type="InterPro" id="IPR027477">
    <property type="entry name" value="Succ_DH/fumarate_Rdtase_cat_sf"/>
</dbReference>
<comment type="function">
    <text evidence="13">Catalyzes the oxidation of L-aspartate to iminoaspartate.</text>
</comment>
<dbReference type="Pfam" id="PF02910">
    <property type="entry name" value="Succ_DH_flav_C"/>
    <property type="match status" value="1"/>
</dbReference>
<dbReference type="FunFam" id="3.90.700.10:FF:000002">
    <property type="entry name" value="L-aspartate oxidase"/>
    <property type="match status" value="1"/>
</dbReference>
<comment type="subcellular location">
    <subcellularLocation>
        <location evidence="13">Cytoplasm</location>
    </subcellularLocation>
</comment>
<feature type="active site" description="Proton acceptor" evidence="12">
    <location>
        <position position="284"/>
    </location>
</feature>
<evidence type="ECO:0000256" key="2">
    <source>
        <dbReference type="ARBA" id="ARBA00004950"/>
    </source>
</evidence>
<protein>
    <recommendedName>
        <fullName evidence="5 11">L-aspartate oxidase</fullName>
        <ecNumber evidence="4 11">1.4.3.16</ecNumber>
    </recommendedName>
</protein>
<comment type="cofactor">
    <cofactor evidence="1 13">
        <name>FAD</name>
        <dbReference type="ChEBI" id="CHEBI:57692"/>
    </cofactor>
</comment>
<organism evidence="16 17">
    <name type="scientific">Hydrogenovibrio thermophilus</name>
    <dbReference type="NCBI Taxonomy" id="265883"/>
    <lineage>
        <taxon>Bacteria</taxon>
        <taxon>Pseudomonadati</taxon>
        <taxon>Pseudomonadota</taxon>
        <taxon>Gammaproteobacteria</taxon>
        <taxon>Thiotrichales</taxon>
        <taxon>Piscirickettsiaceae</taxon>
        <taxon>Hydrogenovibrio</taxon>
    </lineage>
</organism>
<evidence type="ECO:0000256" key="3">
    <source>
        <dbReference type="ARBA" id="ARBA00008562"/>
    </source>
</evidence>
<evidence type="ECO:0000256" key="12">
    <source>
        <dbReference type="PIRSR" id="PIRSR000171-1"/>
    </source>
</evidence>
<dbReference type="PIRSF" id="PIRSF000171">
    <property type="entry name" value="SDHA_APRA_LASPO"/>
    <property type="match status" value="1"/>
</dbReference>
<reference evidence="16 17" key="1">
    <citation type="journal article" date="2018" name="Environ. Microbiol.">
        <title>Genomes of ubiquitous marine and hypersaline Hydrogenovibrio, Thiomicrorhabdus and Thiomicrospira spp. encode a diversity of mechanisms to sustain chemolithoautotrophy in heterogeneous environments.</title>
        <authorList>
            <person name="Scott K.M."/>
            <person name="Williams J."/>
            <person name="Porter C.M.B."/>
            <person name="Russel S."/>
            <person name="Harmer T.L."/>
            <person name="Paul J.H."/>
            <person name="Antonen K.M."/>
            <person name="Bridges M.K."/>
            <person name="Camper G.J."/>
            <person name="Campla C.K."/>
            <person name="Casella L.G."/>
            <person name="Chase E."/>
            <person name="Conrad J.W."/>
            <person name="Cruz M.C."/>
            <person name="Dunlap D.S."/>
            <person name="Duran L."/>
            <person name="Fahsbender E.M."/>
            <person name="Goldsmith D.B."/>
            <person name="Keeley R.F."/>
            <person name="Kondoff M.R."/>
            <person name="Kussy B.I."/>
            <person name="Lane M.K."/>
            <person name="Lawler S."/>
            <person name="Leigh B.A."/>
            <person name="Lewis C."/>
            <person name="Lostal L.M."/>
            <person name="Marking D."/>
            <person name="Mancera P.A."/>
            <person name="McClenthan E.C."/>
            <person name="McIntyre E.A."/>
            <person name="Mine J.A."/>
            <person name="Modi S."/>
            <person name="Moore B.D."/>
            <person name="Morgan W.A."/>
            <person name="Nelson K.M."/>
            <person name="Nguyen K.N."/>
            <person name="Ogburn N."/>
            <person name="Parrino D.G."/>
            <person name="Pedapudi A.D."/>
            <person name="Pelham R.P."/>
            <person name="Preece A.M."/>
            <person name="Rampersad E.A."/>
            <person name="Richardson J.C."/>
            <person name="Rodgers C.M."/>
            <person name="Schaffer B.L."/>
            <person name="Sheridan N.E."/>
            <person name="Solone M.R."/>
            <person name="Staley Z.R."/>
            <person name="Tabuchi M."/>
            <person name="Waide R.J."/>
            <person name="Wanjugi P.W."/>
            <person name="Young S."/>
            <person name="Clum A."/>
            <person name="Daum C."/>
            <person name="Huntemann M."/>
            <person name="Ivanova N."/>
            <person name="Kyrpides N."/>
            <person name="Mikhailova N."/>
            <person name="Palaniappan K."/>
            <person name="Pillay M."/>
            <person name="Reddy T.B.K."/>
            <person name="Shapiro N."/>
            <person name="Stamatis D."/>
            <person name="Varghese N."/>
            <person name="Woyke T."/>
            <person name="Boden R."/>
            <person name="Freyermuth S.K."/>
            <person name="Kerfeld C.A."/>
        </authorList>
    </citation>
    <scope>NUCLEOTIDE SEQUENCE [LARGE SCALE GENOMIC DNA]</scope>
    <source>
        <strain evidence="16 17">JR-2</strain>
    </source>
</reference>
<dbReference type="SUPFAM" id="SSF46977">
    <property type="entry name" value="Succinate dehydrogenase/fumarate reductase flavoprotein C-terminal domain"/>
    <property type="match status" value="1"/>
</dbReference>
<dbReference type="Gene3D" id="3.50.50.60">
    <property type="entry name" value="FAD/NAD(P)-binding domain"/>
    <property type="match status" value="1"/>
</dbReference>
<dbReference type="Gene3D" id="1.20.58.100">
    <property type="entry name" value="Fumarate reductase/succinate dehydrogenase flavoprotein-like, C-terminal domain"/>
    <property type="match status" value="1"/>
</dbReference>
<evidence type="ECO:0000313" key="16">
    <source>
        <dbReference type="EMBL" id="QAB14916.1"/>
    </source>
</evidence>
<evidence type="ECO:0000256" key="9">
    <source>
        <dbReference type="ARBA" id="ARBA00023002"/>
    </source>
</evidence>
<dbReference type="InterPro" id="IPR036188">
    <property type="entry name" value="FAD/NAD-bd_sf"/>
</dbReference>
<comment type="pathway">
    <text evidence="2 13">Cofactor biosynthesis; NAD(+) biosynthesis; iminoaspartate from L-aspartate (oxidase route): step 1/1.</text>
</comment>
<keyword evidence="9 13" id="KW-0560">Oxidoreductase</keyword>
<keyword evidence="8 13" id="KW-0274">FAD</keyword>
<comment type="catalytic activity">
    <reaction evidence="10">
        <text>L-aspartate + O2 = iminosuccinate + H2O2</text>
        <dbReference type="Rhea" id="RHEA:25876"/>
        <dbReference type="ChEBI" id="CHEBI:15379"/>
        <dbReference type="ChEBI" id="CHEBI:16240"/>
        <dbReference type="ChEBI" id="CHEBI:29991"/>
        <dbReference type="ChEBI" id="CHEBI:77875"/>
        <dbReference type="EC" id="1.4.3.16"/>
    </reaction>
    <physiologicalReaction direction="left-to-right" evidence="10">
        <dbReference type="Rhea" id="RHEA:25877"/>
    </physiologicalReaction>
</comment>
<evidence type="ECO:0000256" key="6">
    <source>
        <dbReference type="ARBA" id="ARBA00022630"/>
    </source>
</evidence>
<dbReference type="NCBIfam" id="TIGR00551">
    <property type="entry name" value="nadB"/>
    <property type="match status" value="1"/>
</dbReference>
<dbReference type="EMBL" id="CP035033">
    <property type="protein sequence ID" value="QAB14916.1"/>
    <property type="molecule type" value="Genomic_DNA"/>
</dbReference>
<evidence type="ECO:0000256" key="8">
    <source>
        <dbReference type="ARBA" id="ARBA00022827"/>
    </source>
</evidence>
<dbReference type="RefSeq" id="WP_128384556.1">
    <property type="nucleotide sequence ID" value="NZ_CP035033.1"/>
</dbReference>
<dbReference type="InterPro" id="IPR005288">
    <property type="entry name" value="NadB"/>
</dbReference>
<evidence type="ECO:0000313" key="17">
    <source>
        <dbReference type="Proteomes" id="UP000285478"/>
    </source>
</evidence>
<dbReference type="InterPro" id="IPR003953">
    <property type="entry name" value="FAD-dep_OxRdtase_2_FAD-bd"/>
</dbReference>
<keyword evidence="17" id="KW-1185">Reference proteome</keyword>
<keyword evidence="7 13" id="KW-0662">Pyridine nucleotide biosynthesis</keyword>
<dbReference type="Gene3D" id="3.90.700.10">
    <property type="entry name" value="Succinate dehydrogenase/fumarate reductase flavoprotein, catalytic domain"/>
    <property type="match status" value="1"/>
</dbReference>
<dbReference type="PRINTS" id="PR00368">
    <property type="entry name" value="FADPNR"/>
</dbReference>
<dbReference type="SUPFAM" id="SSF51905">
    <property type="entry name" value="FAD/NAD(P)-binding domain"/>
    <property type="match status" value="1"/>
</dbReference>
<evidence type="ECO:0000259" key="14">
    <source>
        <dbReference type="Pfam" id="PF00890"/>
    </source>
</evidence>
<gene>
    <name evidence="16" type="ORF">EPV75_04115</name>
</gene>
<dbReference type="NCBIfam" id="NF006567">
    <property type="entry name" value="PRK09077.1"/>
    <property type="match status" value="1"/>
</dbReference>
<dbReference type="Pfam" id="PF00890">
    <property type="entry name" value="FAD_binding_2"/>
    <property type="match status" value="1"/>
</dbReference>
<dbReference type="PANTHER" id="PTHR42716">
    <property type="entry name" value="L-ASPARTATE OXIDASE"/>
    <property type="match status" value="1"/>
</dbReference>
<dbReference type="InterPro" id="IPR037099">
    <property type="entry name" value="Fum_R/Succ_DH_flav-like_C_sf"/>
</dbReference>
<dbReference type="Proteomes" id="UP000285478">
    <property type="component" value="Chromosome"/>
</dbReference>
<feature type="domain" description="FAD-dependent oxidoreductase 2 FAD-binding" evidence="14">
    <location>
        <begin position="12"/>
        <end position="386"/>
    </location>
</feature>